<evidence type="ECO:0000313" key="7">
    <source>
        <dbReference type="Proteomes" id="UP000478064"/>
    </source>
</evidence>
<dbReference type="InterPro" id="IPR000073">
    <property type="entry name" value="AB_hydrolase_1"/>
</dbReference>
<comment type="caution">
    <text evidence="5">The sequence shown here is derived from an EMBL/GenBank/DDBJ whole genome shotgun (WGS) entry which is preliminary data.</text>
</comment>
<dbReference type="Proteomes" id="UP000489190">
    <property type="component" value="Unassembled WGS sequence"/>
</dbReference>
<gene>
    <name evidence="5" type="ORF">GHO27_12180</name>
    <name evidence="4" type="ORF">GHO39_06210</name>
    <name evidence="3" type="ORF">GHO40_14355</name>
</gene>
<evidence type="ECO:0000313" key="4">
    <source>
        <dbReference type="EMBL" id="MQT88737.1"/>
    </source>
</evidence>
<dbReference type="GO" id="GO:0016787">
    <property type="term" value="F:hydrolase activity"/>
    <property type="evidence" value="ECO:0007669"/>
    <property type="project" value="UniProtKB-KW"/>
</dbReference>
<sequence>MTLFSPRPLLALLAITLLLLSGCSILREFGPAVEVHTLNASEAIELRRGDILIRGQISDATSQTIRVAALDAGPCATPSSPACLEALAAETGIATDRRLAALAELWLAQAQASPPGTEQQAAWFETIRHAYAYLFFGDRTPGERAFEDRQTQVRDWYNHAVEQAVTGVFEMRQQAPSPLSAQPTENIAGWQVQTDMGNMRLPGDAAMPAELLPASSLSFRGLRSLYRRDGFGAELVAVMPDQPLTAAPTQSGRPATRRNTRPQAWSEMPAPSMTILLHPDGADLDSMLQTHSARLTVHDPYVEQSIMLHGQSVSLAANFTAGYGLWLARAGFSQQSLLSLFGREGGIERPHVYLMQPYDPNRRIIVMLHGLASSPEAWVELANEILGDELLRQQYQIWQVYYPTNIPIALNHSLIRRALRETLAHFDPSGQAPASSDLVLVGHSMGGVIARLMVSTADQSLIQLATDQAQLTPQQIERINPMLRFEPSPQVGRAIFIAAPHRGTTIAGGRLGLWVAGLVRLPVTVLEEFTQLLIPTATAGSHERLRAMPNSVNNLNKDDPFVRTAAGLPISGQVRYHSIIAQADPQVALADSDDGLVPYRSAHLPDAVSEKVIISGHSVQQNAAAILEIQRILKEDMTQSREGQYQHQQRPGGVAGAQITVQPVSGSSTAIAAGSAHD</sequence>
<reference evidence="6 7" key="1">
    <citation type="submission" date="2019-10" db="EMBL/GenBank/DDBJ databases">
        <title>Evaluation of single-gene subtyping targets for Pseudomonas.</title>
        <authorList>
            <person name="Reichler S.J."/>
            <person name="Orsi R.H."/>
            <person name="Wiedmann M."/>
            <person name="Martin N.H."/>
            <person name="Murphy S.I."/>
        </authorList>
    </citation>
    <scope>NUCLEOTIDE SEQUENCE [LARGE SCALE GENOMIC DNA]</scope>
    <source>
        <strain evidence="5 7">FSL R10-1637</strain>
        <strain evidence="4 8">FSL R10-3254</strain>
        <strain evidence="3 6">FSL R10-3257</strain>
    </source>
</reference>
<dbReference type="Proteomes" id="UP000478064">
    <property type="component" value="Unassembled WGS sequence"/>
</dbReference>
<feature type="region of interest" description="Disordered" evidence="1">
    <location>
        <begin position="244"/>
        <end position="269"/>
    </location>
</feature>
<evidence type="ECO:0000313" key="3">
    <source>
        <dbReference type="EMBL" id="MQT47894.1"/>
    </source>
</evidence>
<dbReference type="SUPFAM" id="SSF53474">
    <property type="entry name" value="alpha/beta-Hydrolases"/>
    <property type="match status" value="1"/>
</dbReference>
<accession>A0A6L5HSZ6</accession>
<organism evidence="5 7">
    <name type="scientific">Pseudomonas helleri</name>
    <dbReference type="NCBI Taxonomy" id="1608996"/>
    <lineage>
        <taxon>Bacteria</taxon>
        <taxon>Pseudomonadati</taxon>
        <taxon>Pseudomonadota</taxon>
        <taxon>Gammaproteobacteria</taxon>
        <taxon>Pseudomonadales</taxon>
        <taxon>Pseudomonadaceae</taxon>
        <taxon>Pseudomonas</taxon>
    </lineage>
</organism>
<dbReference type="AlphaFoldDB" id="A0A6L5HSZ6"/>
<proteinExistence type="predicted"/>
<evidence type="ECO:0000259" key="2">
    <source>
        <dbReference type="Pfam" id="PF12697"/>
    </source>
</evidence>
<dbReference type="PROSITE" id="PS51257">
    <property type="entry name" value="PROKAR_LIPOPROTEIN"/>
    <property type="match status" value="1"/>
</dbReference>
<feature type="domain" description="AB hydrolase-1" evidence="2">
    <location>
        <begin position="365"/>
        <end position="626"/>
    </location>
</feature>
<dbReference type="EMBL" id="WIWJ01000023">
    <property type="protein sequence ID" value="MQT47894.1"/>
    <property type="molecule type" value="Genomic_DNA"/>
</dbReference>
<name>A0A6L5HSZ6_9PSED</name>
<evidence type="ECO:0000313" key="6">
    <source>
        <dbReference type="Proteomes" id="UP000441404"/>
    </source>
</evidence>
<dbReference type="RefSeq" id="WP_153327280.1">
    <property type="nucleotide sequence ID" value="NZ_WIVU01000020.1"/>
</dbReference>
<evidence type="ECO:0000313" key="8">
    <source>
        <dbReference type="Proteomes" id="UP000489190"/>
    </source>
</evidence>
<evidence type="ECO:0000313" key="5">
    <source>
        <dbReference type="EMBL" id="MQU06449.1"/>
    </source>
</evidence>
<dbReference type="InterPro" id="IPR029058">
    <property type="entry name" value="AB_hydrolase_fold"/>
</dbReference>
<protein>
    <submittedName>
        <fullName evidence="5">Alpha/beta fold hydrolase</fullName>
    </submittedName>
</protein>
<dbReference type="Gene3D" id="3.40.50.1820">
    <property type="entry name" value="alpha/beta hydrolase"/>
    <property type="match status" value="1"/>
</dbReference>
<dbReference type="Proteomes" id="UP000441404">
    <property type="component" value="Unassembled WGS sequence"/>
</dbReference>
<keyword evidence="5" id="KW-0378">Hydrolase</keyword>
<dbReference type="EMBL" id="WIWI01000013">
    <property type="protein sequence ID" value="MQT88737.1"/>
    <property type="molecule type" value="Genomic_DNA"/>
</dbReference>
<dbReference type="EMBL" id="WIVU01000020">
    <property type="protein sequence ID" value="MQU06449.1"/>
    <property type="molecule type" value="Genomic_DNA"/>
</dbReference>
<evidence type="ECO:0000256" key="1">
    <source>
        <dbReference type="SAM" id="MobiDB-lite"/>
    </source>
</evidence>
<dbReference type="Pfam" id="PF12697">
    <property type="entry name" value="Abhydrolase_6"/>
    <property type="match status" value="1"/>
</dbReference>